<proteinExistence type="predicted"/>
<organism evidence="1 2">
    <name type="scientific">Rothia dentocariosa</name>
    <dbReference type="NCBI Taxonomy" id="2047"/>
    <lineage>
        <taxon>Bacteria</taxon>
        <taxon>Bacillati</taxon>
        <taxon>Actinomycetota</taxon>
        <taxon>Actinomycetes</taxon>
        <taxon>Micrococcales</taxon>
        <taxon>Micrococcaceae</taxon>
        <taxon>Rothia</taxon>
    </lineage>
</organism>
<comment type="caution">
    <text evidence="1">The sequence shown here is derived from an EMBL/GenBank/DDBJ whole genome shotgun (WGS) entry which is preliminary data.</text>
</comment>
<evidence type="ECO:0000313" key="1">
    <source>
        <dbReference type="EMBL" id="PEN15534.1"/>
    </source>
</evidence>
<dbReference type="RefSeq" id="WP_098043072.1">
    <property type="nucleotide sequence ID" value="NZ_CAUQVD010000007.1"/>
</dbReference>
<dbReference type="AlphaFoldDB" id="A0A2A8D3T4"/>
<name>A0A2A8D3T4_9MICC</name>
<protein>
    <recommendedName>
        <fullName evidence="3">AbiEi antitoxin C-terminal domain-containing protein</fullName>
    </recommendedName>
</protein>
<sequence>MSPNFTLLDQLYTQERLLNSGYTRTTMRRKLRTKELISVLQGVYIAASVWDSFTPSLQVLARHTALALRDSTCVFCLSSAAFLYGLPLLHVPQNLHVLAGYSARGAASDGILEHTNNEAPAQVTVLRPNFRVTELSQTLLDCARTLPVLEGCALVDAALHRRMLAPEEILPRLQASQNSAATHIATHADARSSSLLESVARLQLVEMGLPAPVHRLDFEAYLLGTSDAHAPNRASDYAGVYRMLRTRQASFVWLEQRVGLAMVASDAAIPHADAPTPEGWHMVQVRWEDFYPSSRVLREKLHPYFPQLG</sequence>
<reference evidence="1" key="1">
    <citation type="submission" date="2017-10" db="EMBL/GenBank/DDBJ databases">
        <title>Kefir isolates.</title>
        <authorList>
            <person name="Kim Y."/>
            <person name="Blasche S."/>
        </authorList>
    </citation>
    <scope>NUCLEOTIDE SEQUENCE [LARGE SCALE GENOMIC DNA]</scope>
    <source>
        <strain evidence="1">OG2-2</strain>
    </source>
</reference>
<evidence type="ECO:0008006" key="3">
    <source>
        <dbReference type="Google" id="ProtNLM"/>
    </source>
</evidence>
<gene>
    <name evidence="1" type="ORF">CRM92_09645</name>
</gene>
<accession>A0A2A8D3T4</accession>
<keyword evidence="2" id="KW-1185">Reference proteome</keyword>
<dbReference type="Proteomes" id="UP000219947">
    <property type="component" value="Unassembled WGS sequence"/>
</dbReference>
<evidence type="ECO:0000313" key="2">
    <source>
        <dbReference type="Proteomes" id="UP000219947"/>
    </source>
</evidence>
<dbReference type="EMBL" id="PDEV01000005">
    <property type="protein sequence ID" value="PEN15534.1"/>
    <property type="molecule type" value="Genomic_DNA"/>
</dbReference>